<dbReference type="Proteomes" id="UP001279410">
    <property type="component" value="Unassembled WGS sequence"/>
</dbReference>
<organism evidence="4 5">
    <name type="scientific">Lates japonicus</name>
    <name type="common">Japanese lates</name>
    <dbReference type="NCBI Taxonomy" id="270547"/>
    <lineage>
        <taxon>Eukaryota</taxon>
        <taxon>Metazoa</taxon>
        <taxon>Chordata</taxon>
        <taxon>Craniata</taxon>
        <taxon>Vertebrata</taxon>
        <taxon>Euteleostomi</taxon>
        <taxon>Actinopterygii</taxon>
        <taxon>Neopterygii</taxon>
        <taxon>Teleostei</taxon>
        <taxon>Neoteleostei</taxon>
        <taxon>Acanthomorphata</taxon>
        <taxon>Carangaria</taxon>
        <taxon>Carangaria incertae sedis</taxon>
        <taxon>Centropomidae</taxon>
        <taxon>Lates</taxon>
    </lineage>
</organism>
<dbReference type="EMBL" id="BRZM01000025">
    <property type="protein sequence ID" value="GLD56508.1"/>
    <property type="molecule type" value="Genomic_DNA"/>
</dbReference>
<dbReference type="GO" id="GO:0005737">
    <property type="term" value="C:cytoplasm"/>
    <property type="evidence" value="ECO:0007669"/>
    <property type="project" value="UniProtKB-SubCell"/>
</dbReference>
<evidence type="ECO:0000313" key="5">
    <source>
        <dbReference type="Proteomes" id="UP001279410"/>
    </source>
</evidence>
<evidence type="ECO:0000256" key="1">
    <source>
        <dbReference type="ARBA" id="ARBA00004496"/>
    </source>
</evidence>
<accession>A0AAD3R5T4</accession>
<protein>
    <submittedName>
        <fullName evidence="4">Beta-1-syntrophin</fullName>
    </submittedName>
</protein>
<reference evidence="4" key="1">
    <citation type="submission" date="2022-08" db="EMBL/GenBank/DDBJ databases">
        <title>Genome sequencing of akame (Lates japonicus).</title>
        <authorList>
            <person name="Hashiguchi Y."/>
            <person name="Takahashi H."/>
        </authorList>
    </citation>
    <scope>NUCLEOTIDE SEQUENCE</scope>
    <source>
        <strain evidence="4">Kochi</strain>
    </source>
</reference>
<keyword evidence="2" id="KW-0963">Cytoplasm</keyword>
<dbReference type="GO" id="GO:0045202">
    <property type="term" value="C:synapse"/>
    <property type="evidence" value="ECO:0007669"/>
    <property type="project" value="TreeGrafter"/>
</dbReference>
<proteinExistence type="predicted"/>
<keyword evidence="5" id="KW-1185">Reference proteome</keyword>
<dbReference type="PANTHER" id="PTHR10554">
    <property type="entry name" value="SYNTROPHIN"/>
    <property type="match status" value="1"/>
</dbReference>
<dbReference type="PANTHER" id="PTHR10554:SF11">
    <property type="entry name" value="BETA-1-SYNTROPHIN"/>
    <property type="match status" value="1"/>
</dbReference>
<dbReference type="Pfam" id="PF23012">
    <property type="entry name" value="Syntrophin_4th"/>
    <property type="match status" value="1"/>
</dbReference>
<feature type="domain" description="Syntrophin C-terminal PH" evidence="3">
    <location>
        <begin position="2"/>
        <end position="106"/>
    </location>
</feature>
<comment type="caution">
    <text evidence="4">The sequence shown here is derived from an EMBL/GenBank/DDBJ whole genome shotgun (WGS) entry which is preliminary data.</text>
</comment>
<gene>
    <name evidence="4" type="ORF">AKAME5_000884400</name>
</gene>
<comment type="subcellular location">
    <subcellularLocation>
        <location evidence="1">Cytoplasm</location>
    </subcellularLocation>
</comment>
<dbReference type="GO" id="GO:0016010">
    <property type="term" value="C:dystrophin-associated glycoprotein complex"/>
    <property type="evidence" value="ECO:0007669"/>
    <property type="project" value="TreeGrafter"/>
</dbReference>
<evidence type="ECO:0000256" key="2">
    <source>
        <dbReference type="ARBA" id="ARBA00022490"/>
    </source>
</evidence>
<evidence type="ECO:0000313" key="4">
    <source>
        <dbReference type="EMBL" id="GLD56508.1"/>
    </source>
</evidence>
<sequence>MRCLYRGQECRLVIHYEQGFSVLADPKLADGENGEERGARTPTRPRVLLSYPYEKLKMSSDDGVRMLFLDFGGKEGEIQLDLHSCPKPIVFILHSFLSAKISRLGLVA</sequence>
<dbReference type="AlphaFoldDB" id="A0AAD3R5T4"/>
<name>A0AAD3R5T4_LATJO</name>
<dbReference type="InterPro" id="IPR055108">
    <property type="entry name" value="Syntrophin_4th"/>
</dbReference>
<dbReference type="InterPro" id="IPR015482">
    <property type="entry name" value="Syntrophin"/>
</dbReference>
<dbReference type="GO" id="GO:0005198">
    <property type="term" value="F:structural molecule activity"/>
    <property type="evidence" value="ECO:0007669"/>
    <property type="project" value="InterPro"/>
</dbReference>
<evidence type="ECO:0000259" key="3">
    <source>
        <dbReference type="Pfam" id="PF23012"/>
    </source>
</evidence>